<gene>
    <name evidence="2" type="ORF">OVA965_LOCUS26255</name>
    <name evidence="3" type="ORF">TMI583_LOCUS26996</name>
</gene>
<dbReference type="Proteomes" id="UP000682733">
    <property type="component" value="Unassembled WGS sequence"/>
</dbReference>
<feature type="non-terminal residue" evidence="3">
    <location>
        <position position="92"/>
    </location>
</feature>
<dbReference type="PANTHER" id="PTHR10602">
    <property type="entry name" value="EUKARYOTIC TRANSLATION INITIATION FACTOR 2 SUBUNIT 1"/>
    <property type="match status" value="1"/>
</dbReference>
<dbReference type="AlphaFoldDB" id="A0A8S2PLJ7"/>
<dbReference type="SUPFAM" id="SSF116742">
    <property type="entry name" value="eIF2alpha middle domain-like"/>
    <property type="match status" value="1"/>
</dbReference>
<protein>
    <submittedName>
        <fullName evidence="3">Uncharacterized protein</fullName>
    </submittedName>
</protein>
<dbReference type="PANTHER" id="PTHR10602:SF0">
    <property type="entry name" value="EUKARYOTIC TRANSLATION INITIATION FACTOR 2 SUBUNIT 1"/>
    <property type="match status" value="1"/>
</dbReference>
<dbReference type="GO" id="GO:0003723">
    <property type="term" value="F:RNA binding"/>
    <property type="evidence" value="ECO:0007669"/>
    <property type="project" value="InterPro"/>
</dbReference>
<dbReference type="GO" id="GO:0033290">
    <property type="term" value="C:eukaryotic 48S preinitiation complex"/>
    <property type="evidence" value="ECO:0007669"/>
    <property type="project" value="TreeGrafter"/>
</dbReference>
<accession>A0A8S2PLJ7</accession>
<dbReference type="GO" id="GO:0003743">
    <property type="term" value="F:translation initiation factor activity"/>
    <property type="evidence" value="ECO:0007669"/>
    <property type="project" value="InterPro"/>
</dbReference>
<organism evidence="3 4">
    <name type="scientific">Didymodactylos carnosus</name>
    <dbReference type="NCBI Taxonomy" id="1234261"/>
    <lineage>
        <taxon>Eukaryota</taxon>
        <taxon>Metazoa</taxon>
        <taxon>Spiralia</taxon>
        <taxon>Gnathifera</taxon>
        <taxon>Rotifera</taxon>
        <taxon>Eurotatoria</taxon>
        <taxon>Bdelloidea</taxon>
        <taxon>Philodinida</taxon>
        <taxon>Philodinidae</taxon>
        <taxon>Didymodactylos</taxon>
    </lineage>
</organism>
<dbReference type="Gene3D" id="1.10.150.190">
    <property type="entry name" value="Translation initiation factor 2, subunit 1, domain 2"/>
    <property type="match status" value="1"/>
</dbReference>
<dbReference type="InterPro" id="IPR011488">
    <property type="entry name" value="TIF_2_asu"/>
</dbReference>
<reference evidence="3" key="1">
    <citation type="submission" date="2021-02" db="EMBL/GenBank/DDBJ databases">
        <authorList>
            <person name="Nowell W R."/>
        </authorList>
    </citation>
    <scope>NUCLEOTIDE SEQUENCE</scope>
</reference>
<evidence type="ECO:0000313" key="3">
    <source>
        <dbReference type="EMBL" id="CAF4057988.1"/>
    </source>
</evidence>
<dbReference type="Proteomes" id="UP000677228">
    <property type="component" value="Unassembled WGS sequence"/>
</dbReference>
<proteinExistence type="predicted"/>
<keyword evidence="1" id="KW-0648">Protein biosynthesis</keyword>
<dbReference type="Pfam" id="PF07541">
    <property type="entry name" value="EIF_2_alpha"/>
    <property type="match status" value="1"/>
</dbReference>
<dbReference type="GO" id="GO:0005850">
    <property type="term" value="C:eukaryotic translation initiation factor 2 complex"/>
    <property type="evidence" value="ECO:0007669"/>
    <property type="project" value="TreeGrafter"/>
</dbReference>
<evidence type="ECO:0000256" key="1">
    <source>
        <dbReference type="ARBA" id="ARBA00022917"/>
    </source>
</evidence>
<sequence length="92" mass="10470">VNSILRHTAEVLEMKTNGELEELYEKTAWFYDEKYKRAGACYEVFARSVSPSIASEESGLNDCKIDEKQKEVLLANIQRRLTPQAVKCRAGT</sequence>
<name>A0A8S2PLJ7_9BILA</name>
<dbReference type="EMBL" id="CAJOBA010038276">
    <property type="protein sequence ID" value="CAF4057988.1"/>
    <property type="molecule type" value="Genomic_DNA"/>
</dbReference>
<evidence type="ECO:0000313" key="2">
    <source>
        <dbReference type="EMBL" id="CAF1250517.1"/>
    </source>
</evidence>
<evidence type="ECO:0000313" key="4">
    <source>
        <dbReference type="Proteomes" id="UP000682733"/>
    </source>
</evidence>
<dbReference type="GO" id="GO:0043022">
    <property type="term" value="F:ribosome binding"/>
    <property type="evidence" value="ECO:0007669"/>
    <property type="project" value="TreeGrafter"/>
</dbReference>
<dbReference type="EMBL" id="CAJNOK010016721">
    <property type="protein sequence ID" value="CAF1250517.1"/>
    <property type="molecule type" value="Genomic_DNA"/>
</dbReference>
<comment type="caution">
    <text evidence="3">The sequence shown here is derived from an EMBL/GenBank/DDBJ whole genome shotgun (WGS) entry which is preliminary data.</text>
</comment>
<dbReference type="InterPro" id="IPR024054">
    <property type="entry name" value="TIF2_asu_middle_sf"/>
</dbReference>